<sequence length="362" mass="40807">MGRTQDKVAVTAMTLWKDSMAVGRPIHWNYEQGVVLAGMQALWTRTHDSTYFTYIRHTIDPYIGNDGNIRSYKEEDLSLDNINTGRVLLFLWKATGQAKYKLAADRLREQLRRQPRNAQGGFWHKKTYPDQMWLDGLYMAEPFYDHYALATGEDTDFTDIARQFILMEKYARDPRTGLLYHGWDASHREKWADSLTGCSPNFWARAMGWYGAALVDVLEDFPKNRPGRDTLVAVFRRFAAAVSAVQDPGTGLWWDVLNYPGREGNYLEASASCLFVYTLAKGVRLGLLPSRFKAAASRGYAGILHRFVTPDGHLDGTVSVSGLGGAHYRDGSYAYYLSEKVVRDDPKGIGAYLLATAELGGR</sequence>
<dbReference type="Pfam" id="PF07470">
    <property type="entry name" value="Glyco_hydro_88"/>
    <property type="match status" value="1"/>
</dbReference>
<protein>
    <submittedName>
        <fullName evidence="2">Rhamnogalacturonyl hydrolase YesR</fullName>
    </submittedName>
</protein>
<dbReference type="GO" id="GO:0005975">
    <property type="term" value="P:carbohydrate metabolic process"/>
    <property type="evidence" value="ECO:0007669"/>
    <property type="project" value="InterPro"/>
</dbReference>
<comment type="caution">
    <text evidence="2">The sequence shown here is derived from an EMBL/GenBank/DDBJ whole genome shotgun (WGS) entry which is preliminary data.</text>
</comment>
<dbReference type="InterPro" id="IPR012341">
    <property type="entry name" value="6hp_glycosidase-like_sf"/>
</dbReference>
<dbReference type="GO" id="GO:0016787">
    <property type="term" value="F:hydrolase activity"/>
    <property type="evidence" value="ECO:0007669"/>
    <property type="project" value="UniProtKB-KW"/>
</dbReference>
<dbReference type="AlphaFoldDB" id="A0A4R8DTX2"/>
<evidence type="ECO:0000313" key="2">
    <source>
        <dbReference type="EMBL" id="TDX01366.1"/>
    </source>
</evidence>
<dbReference type="PANTHER" id="PTHR33886:SF8">
    <property type="entry name" value="UNSATURATED RHAMNOGALACTURONAN HYDROLASE (EUROFUNG)"/>
    <property type="match status" value="1"/>
</dbReference>
<reference evidence="2 3" key="1">
    <citation type="submission" date="2019-03" db="EMBL/GenBank/DDBJ databases">
        <title>Genomic Encyclopedia of Type Strains, Phase IV (KMG-IV): sequencing the most valuable type-strain genomes for metagenomic binning, comparative biology and taxonomic classification.</title>
        <authorList>
            <person name="Goeker M."/>
        </authorList>
    </citation>
    <scope>NUCLEOTIDE SEQUENCE [LARGE SCALE GENOMIC DNA]</scope>
    <source>
        <strain evidence="2 3">DSM 100059</strain>
    </source>
</reference>
<evidence type="ECO:0000313" key="3">
    <source>
        <dbReference type="Proteomes" id="UP000294498"/>
    </source>
</evidence>
<dbReference type="Proteomes" id="UP000294498">
    <property type="component" value="Unassembled WGS sequence"/>
</dbReference>
<gene>
    <name evidence="2" type="ORF">EDB95_2400</name>
</gene>
<dbReference type="EMBL" id="SODV01000001">
    <property type="protein sequence ID" value="TDX01366.1"/>
    <property type="molecule type" value="Genomic_DNA"/>
</dbReference>
<organism evidence="2 3">
    <name type="scientific">Dinghuibacter silviterrae</name>
    <dbReference type="NCBI Taxonomy" id="1539049"/>
    <lineage>
        <taxon>Bacteria</taxon>
        <taxon>Pseudomonadati</taxon>
        <taxon>Bacteroidota</taxon>
        <taxon>Chitinophagia</taxon>
        <taxon>Chitinophagales</taxon>
        <taxon>Chitinophagaceae</taxon>
        <taxon>Dinghuibacter</taxon>
    </lineage>
</organism>
<dbReference type="SUPFAM" id="SSF48208">
    <property type="entry name" value="Six-hairpin glycosidases"/>
    <property type="match status" value="1"/>
</dbReference>
<dbReference type="InterPro" id="IPR052043">
    <property type="entry name" value="PolySaccharide_Degr_Enz"/>
</dbReference>
<dbReference type="InterPro" id="IPR010905">
    <property type="entry name" value="Glyco_hydro_88"/>
</dbReference>
<dbReference type="InterPro" id="IPR008928">
    <property type="entry name" value="6-hairpin_glycosidase_sf"/>
</dbReference>
<dbReference type="PANTHER" id="PTHR33886">
    <property type="entry name" value="UNSATURATED RHAMNOGALACTURONAN HYDROLASE (EUROFUNG)"/>
    <property type="match status" value="1"/>
</dbReference>
<keyword evidence="3" id="KW-1185">Reference proteome</keyword>
<proteinExistence type="predicted"/>
<evidence type="ECO:0000256" key="1">
    <source>
        <dbReference type="ARBA" id="ARBA00022801"/>
    </source>
</evidence>
<name>A0A4R8DTX2_9BACT</name>
<keyword evidence="1 2" id="KW-0378">Hydrolase</keyword>
<dbReference type="Gene3D" id="1.50.10.10">
    <property type="match status" value="1"/>
</dbReference>
<accession>A0A4R8DTX2</accession>